<reference evidence="1" key="1">
    <citation type="submission" date="2020-01" db="EMBL/GenBank/DDBJ databases">
        <authorList>
            <consortium name="DOE Joint Genome Institute"/>
            <person name="Haridas S."/>
            <person name="Albert R."/>
            <person name="Binder M."/>
            <person name="Bloem J."/>
            <person name="Labutti K."/>
            <person name="Salamov A."/>
            <person name="Andreopoulos B."/>
            <person name="Baker S.E."/>
            <person name="Barry K."/>
            <person name="Bills G."/>
            <person name="Bluhm B.H."/>
            <person name="Cannon C."/>
            <person name="Castanera R."/>
            <person name="Culley D.E."/>
            <person name="Daum C."/>
            <person name="Ezra D."/>
            <person name="Gonzalez J.B."/>
            <person name="Henrissat B."/>
            <person name="Kuo A."/>
            <person name="Liang C."/>
            <person name="Lipzen A."/>
            <person name="Lutzoni F."/>
            <person name="Magnuson J."/>
            <person name="Mondo S."/>
            <person name="Nolan M."/>
            <person name="Ohm R."/>
            <person name="Pangilinan J."/>
            <person name="Park H.-J."/>
            <person name="Ramirez L."/>
            <person name="Alfaro M."/>
            <person name="Sun H."/>
            <person name="Tritt A."/>
            <person name="Yoshinaga Y."/>
            <person name="Zwiers L.-H."/>
            <person name="Turgeon B.G."/>
            <person name="Goodwin S.B."/>
            <person name="Spatafora J.W."/>
            <person name="Crous P.W."/>
            <person name="Grigoriev I.V."/>
        </authorList>
    </citation>
    <scope>NUCLEOTIDE SEQUENCE</scope>
    <source>
        <strain evidence="1">IPT5</strain>
    </source>
</reference>
<proteinExistence type="predicted"/>
<protein>
    <submittedName>
        <fullName evidence="1">Uncharacterized protein</fullName>
    </submittedName>
</protein>
<dbReference type="Proteomes" id="UP000799423">
    <property type="component" value="Unassembled WGS sequence"/>
</dbReference>
<organism evidence="1 2">
    <name type="scientific">Plenodomus tracheiphilus IPT5</name>
    <dbReference type="NCBI Taxonomy" id="1408161"/>
    <lineage>
        <taxon>Eukaryota</taxon>
        <taxon>Fungi</taxon>
        <taxon>Dikarya</taxon>
        <taxon>Ascomycota</taxon>
        <taxon>Pezizomycotina</taxon>
        <taxon>Dothideomycetes</taxon>
        <taxon>Pleosporomycetidae</taxon>
        <taxon>Pleosporales</taxon>
        <taxon>Pleosporineae</taxon>
        <taxon>Leptosphaeriaceae</taxon>
        <taxon>Plenodomus</taxon>
    </lineage>
</organism>
<accession>A0A6A7B876</accession>
<feature type="non-terminal residue" evidence="1">
    <location>
        <position position="1"/>
    </location>
</feature>
<sequence length="241" mass="25945">VCPRPQPASLQLATNTARRAWRSGLQAHALGALAWPSLRLLVRRDCDAPICCDTRRLLFTSTRLRSNGPRTVAGRVIWPLSPFRPLQHPSWASTGDARMGSLAGCQVASTSSSSPALPLALRPRRHLKGGILRRLWPISQAVTMPRRAILRAIPLDHASQLRHPLSARDTLHLQPPPAVCVCVCVCICVVCGVNKCRKSASALAENDANGACSLQRAAGERGEGELRMAGQRQAASAAHMS</sequence>
<keyword evidence="2" id="KW-1185">Reference proteome</keyword>
<dbReference type="EMBL" id="MU006304">
    <property type="protein sequence ID" value="KAF2850967.1"/>
    <property type="molecule type" value="Genomic_DNA"/>
</dbReference>
<gene>
    <name evidence="1" type="ORF">T440DRAFT_529696</name>
</gene>
<name>A0A6A7B876_9PLEO</name>
<dbReference type="AlphaFoldDB" id="A0A6A7B876"/>
<evidence type="ECO:0000313" key="2">
    <source>
        <dbReference type="Proteomes" id="UP000799423"/>
    </source>
</evidence>
<evidence type="ECO:0000313" key="1">
    <source>
        <dbReference type="EMBL" id="KAF2850967.1"/>
    </source>
</evidence>